<dbReference type="PROSITE" id="PS51257">
    <property type="entry name" value="PROKAR_LIPOPROTEIN"/>
    <property type="match status" value="1"/>
</dbReference>
<dbReference type="EMBL" id="CP001966">
    <property type="protein sequence ID" value="ADG78758.1"/>
    <property type="molecule type" value="Genomic_DNA"/>
</dbReference>
<reference evidence="3" key="1">
    <citation type="submission" date="2010-03" db="EMBL/GenBank/DDBJ databases">
        <title>The complete chromosome of Tsukamurella paurometabola DSM 20162.</title>
        <authorList>
            <consortium name="US DOE Joint Genome Institute (JGI-PGF)"/>
            <person name="Lucas S."/>
            <person name="Copeland A."/>
            <person name="Lapidus A."/>
            <person name="Glavina del Rio T."/>
            <person name="Dalin E."/>
            <person name="Tice H."/>
            <person name="Bruce D."/>
            <person name="Goodwin L."/>
            <person name="Pitluck S."/>
            <person name="Kyrpides N."/>
            <person name="Mavromatis K."/>
            <person name="Ivanova N."/>
            <person name="Mikhailova N."/>
            <person name="Munk A.C."/>
            <person name="Brettin T."/>
            <person name="Detter J.C."/>
            <person name="Tapia R."/>
            <person name="Han C."/>
            <person name="Larimer F."/>
            <person name="Land M."/>
            <person name="Hauser L."/>
            <person name="Markowitz V."/>
            <person name="Cheng J.-F."/>
            <person name="Hugenholtz P."/>
            <person name="Woyke T."/>
            <person name="Wu D."/>
            <person name="Jando M."/>
            <person name="Brambilla E."/>
            <person name="Klenk H.-P."/>
            <person name="Eisen J.A."/>
        </authorList>
    </citation>
    <scope>NUCLEOTIDE SEQUENCE [LARGE SCALE GENOMIC DNA]</scope>
    <source>
        <strain evidence="3">ATCC 8368 / DSM 20162 / CCUG 35730 / CIP 100753 / JCM 10117 / KCTC 9821 / NBRC 16120 / NCIMB 702349 / NCTC 13040</strain>
    </source>
</reference>
<evidence type="ECO:0000256" key="1">
    <source>
        <dbReference type="SAM" id="SignalP"/>
    </source>
</evidence>
<keyword evidence="3" id="KW-1185">Reference proteome</keyword>
<dbReference type="HOGENOM" id="CLU_1748869_0_0_11"/>
<gene>
    <name evidence="2" type="ordered locus">Tpau_2147</name>
</gene>
<proteinExistence type="predicted"/>
<keyword evidence="1" id="KW-0732">Signal</keyword>
<feature type="signal peptide" evidence="1">
    <location>
        <begin position="1"/>
        <end position="30"/>
    </location>
</feature>
<feature type="chain" id="PRO_5038695499" description="Secreted protein" evidence="1">
    <location>
        <begin position="31"/>
        <end position="149"/>
    </location>
</feature>
<dbReference type="STRING" id="521096.Tpau_2147"/>
<dbReference type="AlphaFoldDB" id="D5UPK2"/>
<reference evidence="2 3" key="2">
    <citation type="journal article" date="2011" name="Stand. Genomic Sci.">
        <title>Complete genome sequence of Tsukamurella paurometabola type strain (no. 33).</title>
        <authorList>
            <person name="Munk A.C."/>
            <person name="Lapidus A."/>
            <person name="Lucas S."/>
            <person name="Nolan M."/>
            <person name="Tice H."/>
            <person name="Cheng J.F."/>
            <person name="Del Rio T.G."/>
            <person name="Goodwin L."/>
            <person name="Pitluck S."/>
            <person name="Liolios K."/>
            <person name="Huntemann M."/>
            <person name="Ivanova N."/>
            <person name="Mavromatis K."/>
            <person name="Mikhailova N."/>
            <person name="Pati A."/>
            <person name="Chen A."/>
            <person name="Palaniappan K."/>
            <person name="Tapia R."/>
            <person name="Han C."/>
            <person name="Land M."/>
            <person name="Hauser L."/>
            <person name="Chang Y.J."/>
            <person name="Jeffries C.D."/>
            <person name="Brettin T."/>
            <person name="Yasawong M."/>
            <person name="Brambilla E.M."/>
            <person name="Rohde M."/>
            <person name="Sikorski J."/>
            <person name="Goker M."/>
            <person name="Detter J.C."/>
            <person name="Woyke T."/>
            <person name="Bristow J."/>
            <person name="Eisen J.A."/>
            <person name="Markowitz V."/>
            <person name="Hugenholtz P."/>
            <person name="Kyrpides N.C."/>
            <person name="Klenk H.P."/>
        </authorList>
    </citation>
    <scope>NUCLEOTIDE SEQUENCE [LARGE SCALE GENOMIC DNA]</scope>
    <source>
        <strain evidence="3">ATCC 8368 / DSM 20162 / CCUG 35730 / CIP 100753 / JCM 10117 / KCTC 9821 / NBRC 16120 / NCIMB 702349 / NCTC 13040</strain>
    </source>
</reference>
<evidence type="ECO:0000313" key="2">
    <source>
        <dbReference type="EMBL" id="ADG78758.1"/>
    </source>
</evidence>
<sequence length="149" mass="14012">MNLRWVTTRAGAAVAAGSVGLLALSGCATSGDDSTASGISFSPVAQAASGSAGAPARSAATGGAGDVPVASPGTVCGSVNTANGPASVVVKSGHANCVDALRVGKAYAAAASNAQGQAVTVESAGWRCAARVTDAVATCSNGENAFTVG</sequence>
<evidence type="ECO:0008006" key="4">
    <source>
        <dbReference type="Google" id="ProtNLM"/>
    </source>
</evidence>
<dbReference type="KEGG" id="tpr:Tpau_2147"/>
<name>D5UPK2_TSUPD</name>
<organism evidence="2 3">
    <name type="scientific">Tsukamurella paurometabola (strain ATCC 8368 / DSM 20162 / CCUG 35730 / CIP 100753 / JCM 10117 / KCTC 9821 / NBRC 16120 / NCIMB 702349 / NCTC 13040)</name>
    <name type="common">Corynebacterium paurometabolum</name>
    <dbReference type="NCBI Taxonomy" id="521096"/>
    <lineage>
        <taxon>Bacteria</taxon>
        <taxon>Bacillati</taxon>
        <taxon>Actinomycetota</taxon>
        <taxon>Actinomycetes</taxon>
        <taxon>Mycobacteriales</taxon>
        <taxon>Tsukamurellaceae</taxon>
        <taxon>Tsukamurella</taxon>
    </lineage>
</organism>
<dbReference type="RefSeq" id="WP_013126780.1">
    <property type="nucleotide sequence ID" value="NC_014158.1"/>
</dbReference>
<evidence type="ECO:0000313" key="3">
    <source>
        <dbReference type="Proteomes" id="UP000001213"/>
    </source>
</evidence>
<protein>
    <recommendedName>
        <fullName evidence="4">Secreted protein</fullName>
    </recommendedName>
</protein>
<accession>D5UPK2</accession>
<dbReference type="Proteomes" id="UP000001213">
    <property type="component" value="Chromosome"/>
</dbReference>